<keyword evidence="1" id="KW-0472">Membrane</keyword>
<evidence type="ECO:0000313" key="2">
    <source>
        <dbReference type="EMBL" id="MEN3067487.1"/>
    </source>
</evidence>
<keyword evidence="1" id="KW-0812">Transmembrane</keyword>
<evidence type="ECO:0000313" key="3">
    <source>
        <dbReference type="Proteomes" id="UP001410394"/>
    </source>
</evidence>
<keyword evidence="1" id="KW-1133">Transmembrane helix</keyword>
<name>A0ABU9YUV8_9RHOO</name>
<organism evidence="2 3">
    <name type="scientific">Uliginosibacterium sediminicola</name>
    <dbReference type="NCBI Taxonomy" id="2024550"/>
    <lineage>
        <taxon>Bacteria</taxon>
        <taxon>Pseudomonadati</taxon>
        <taxon>Pseudomonadota</taxon>
        <taxon>Betaproteobacteria</taxon>
        <taxon>Rhodocyclales</taxon>
        <taxon>Zoogloeaceae</taxon>
        <taxon>Uliginosibacterium</taxon>
    </lineage>
</organism>
<sequence>MFAIAAVLVTSILLAITGLIVKFGMPMLFKLSSSQVLFLASASLFVSSLRLLFVGNRRRRRNKSGEL</sequence>
<comment type="caution">
    <text evidence="2">The sequence shown here is derived from an EMBL/GenBank/DDBJ whole genome shotgun (WGS) entry which is preliminary data.</text>
</comment>
<gene>
    <name evidence="2" type="ORF">ABDB84_03285</name>
</gene>
<dbReference type="RefSeq" id="WP_345918252.1">
    <property type="nucleotide sequence ID" value="NZ_JBDIVE010000001.1"/>
</dbReference>
<feature type="transmembrane region" description="Helical" evidence="1">
    <location>
        <begin position="34"/>
        <end position="53"/>
    </location>
</feature>
<accession>A0ABU9YUV8</accession>
<proteinExistence type="predicted"/>
<dbReference type="EMBL" id="JBDIVE010000001">
    <property type="protein sequence ID" value="MEN3067487.1"/>
    <property type="molecule type" value="Genomic_DNA"/>
</dbReference>
<evidence type="ECO:0000256" key="1">
    <source>
        <dbReference type="SAM" id="Phobius"/>
    </source>
</evidence>
<dbReference type="Proteomes" id="UP001410394">
    <property type="component" value="Unassembled WGS sequence"/>
</dbReference>
<reference evidence="2 3" key="1">
    <citation type="journal article" date="2018" name="Int. J. Syst. Evol. Microbiol.">
        <title>Uliginosibacterium sediminicola sp. nov., isolated from freshwater sediment.</title>
        <authorList>
            <person name="Hwang W.M."/>
            <person name="Kim S.M."/>
            <person name="Kang K."/>
            <person name="Ahn T.Y."/>
        </authorList>
    </citation>
    <scope>NUCLEOTIDE SEQUENCE [LARGE SCALE GENOMIC DNA]</scope>
    <source>
        <strain evidence="2 3">M1-21</strain>
    </source>
</reference>
<protein>
    <submittedName>
        <fullName evidence="2">Uncharacterized protein</fullName>
    </submittedName>
</protein>
<keyword evidence="3" id="KW-1185">Reference proteome</keyword>